<protein>
    <submittedName>
        <fullName evidence="1">Uncharacterized protein</fullName>
    </submittedName>
</protein>
<evidence type="ECO:0000313" key="2">
    <source>
        <dbReference type="Proteomes" id="UP000199063"/>
    </source>
</evidence>
<reference evidence="2" key="1">
    <citation type="submission" date="2016-10" db="EMBL/GenBank/DDBJ databases">
        <authorList>
            <person name="Varghese N."/>
            <person name="Submissions S."/>
        </authorList>
    </citation>
    <scope>NUCLEOTIDE SEQUENCE [LARGE SCALE GENOMIC DNA]</scope>
    <source>
        <strain evidence="2">CGMCC 4.7042</strain>
    </source>
</reference>
<organism evidence="1 2">
    <name type="scientific">Streptomyces wuyuanensis</name>
    <dbReference type="NCBI Taxonomy" id="1196353"/>
    <lineage>
        <taxon>Bacteria</taxon>
        <taxon>Bacillati</taxon>
        <taxon>Actinomycetota</taxon>
        <taxon>Actinomycetes</taxon>
        <taxon>Kitasatosporales</taxon>
        <taxon>Streptomycetaceae</taxon>
        <taxon>Streptomyces</taxon>
    </lineage>
</organism>
<evidence type="ECO:0000313" key="1">
    <source>
        <dbReference type="EMBL" id="SDN70397.1"/>
    </source>
</evidence>
<dbReference type="STRING" id="1196353.SAMN05444921_13435"/>
<dbReference type="Proteomes" id="UP000199063">
    <property type="component" value="Unassembled WGS sequence"/>
</dbReference>
<sequence length="75" mass="7906">MVLGAVLLAGEVPTLQLRLGEGVTVGGAGGWGGHWTGAGSAWPSRADWWGLWEREAGEPVTAVGQPLRWGVRPHH</sequence>
<gene>
    <name evidence="1" type="ORF">SAMN05444921_13435</name>
</gene>
<accession>A0A1H0DJG3</accession>
<dbReference type="EMBL" id="FNHI01000034">
    <property type="protein sequence ID" value="SDN70397.1"/>
    <property type="molecule type" value="Genomic_DNA"/>
</dbReference>
<dbReference type="AlphaFoldDB" id="A0A1H0DJG3"/>
<proteinExistence type="predicted"/>
<name>A0A1H0DJG3_9ACTN</name>
<keyword evidence="2" id="KW-1185">Reference proteome</keyword>